<accession>A0A644X2F2</accession>
<gene>
    <name evidence="1" type="ORF">SDC9_56649</name>
</gene>
<name>A0A644X2F2_9ZZZZ</name>
<proteinExistence type="predicted"/>
<reference evidence="1" key="1">
    <citation type="submission" date="2019-08" db="EMBL/GenBank/DDBJ databases">
        <authorList>
            <person name="Kucharzyk K."/>
            <person name="Murdoch R.W."/>
            <person name="Higgins S."/>
            <person name="Loffler F."/>
        </authorList>
    </citation>
    <scope>NUCLEOTIDE SEQUENCE</scope>
</reference>
<comment type="caution">
    <text evidence="1">The sequence shown here is derived from an EMBL/GenBank/DDBJ whole genome shotgun (WGS) entry which is preliminary data.</text>
</comment>
<dbReference type="AlphaFoldDB" id="A0A644X2F2"/>
<evidence type="ECO:0000313" key="1">
    <source>
        <dbReference type="EMBL" id="MPM10320.1"/>
    </source>
</evidence>
<organism evidence="1">
    <name type="scientific">bioreactor metagenome</name>
    <dbReference type="NCBI Taxonomy" id="1076179"/>
    <lineage>
        <taxon>unclassified sequences</taxon>
        <taxon>metagenomes</taxon>
        <taxon>ecological metagenomes</taxon>
    </lineage>
</organism>
<sequence>MVEQVVYSLTVLGHPAFQLIGSKIFETKYVCSLQPEGNKLFNDLLVVKFVIVVAPVEVCCKYLLPQSTVLRLLQERHDTRVVQSEYPFSGILSIIICPFGGYLK</sequence>
<protein>
    <submittedName>
        <fullName evidence="1">Uncharacterized protein</fullName>
    </submittedName>
</protein>
<dbReference type="EMBL" id="VSSQ01001678">
    <property type="protein sequence ID" value="MPM10320.1"/>
    <property type="molecule type" value="Genomic_DNA"/>
</dbReference>